<evidence type="ECO:0000259" key="1">
    <source>
        <dbReference type="PROSITE" id="PS50181"/>
    </source>
</evidence>
<organism evidence="2 3">
    <name type="scientific">Linum trigynum</name>
    <dbReference type="NCBI Taxonomy" id="586398"/>
    <lineage>
        <taxon>Eukaryota</taxon>
        <taxon>Viridiplantae</taxon>
        <taxon>Streptophyta</taxon>
        <taxon>Embryophyta</taxon>
        <taxon>Tracheophyta</taxon>
        <taxon>Spermatophyta</taxon>
        <taxon>Magnoliopsida</taxon>
        <taxon>eudicotyledons</taxon>
        <taxon>Gunneridae</taxon>
        <taxon>Pentapetalae</taxon>
        <taxon>rosids</taxon>
        <taxon>fabids</taxon>
        <taxon>Malpighiales</taxon>
        <taxon>Linaceae</taxon>
        <taxon>Linum</taxon>
    </lineage>
</organism>
<accession>A0AAV2F4C2</accession>
<evidence type="ECO:0000313" key="2">
    <source>
        <dbReference type="EMBL" id="CAL1393076.1"/>
    </source>
</evidence>
<dbReference type="SUPFAM" id="SSF81383">
    <property type="entry name" value="F-box domain"/>
    <property type="match status" value="1"/>
</dbReference>
<protein>
    <recommendedName>
        <fullName evidence="1">F-box domain-containing protein</fullName>
    </recommendedName>
</protein>
<dbReference type="AlphaFoldDB" id="A0AAV2F4C2"/>
<dbReference type="EMBL" id="OZ034819">
    <property type="protein sequence ID" value="CAL1393076.1"/>
    <property type="molecule type" value="Genomic_DNA"/>
</dbReference>
<dbReference type="Pfam" id="PF12937">
    <property type="entry name" value="F-box-like"/>
    <property type="match status" value="1"/>
</dbReference>
<dbReference type="InterPro" id="IPR036047">
    <property type="entry name" value="F-box-like_dom_sf"/>
</dbReference>
<keyword evidence="3" id="KW-1185">Reference proteome</keyword>
<dbReference type="Proteomes" id="UP001497516">
    <property type="component" value="Chromosome 6"/>
</dbReference>
<dbReference type="InterPro" id="IPR001810">
    <property type="entry name" value="F-box_dom"/>
</dbReference>
<proteinExistence type="predicted"/>
<sequence length="380" mass="43116">MESGGKSKCIIGGGVDTLTPTPMTSTIQDLPDSILINIISRLRMKSAKRCTAVCKAWYRLMKDEATSRYMESCYADSGSFALLSTWPDCNKANLAYLVALVSSSEEDTVGCPQLVIGGSAIVVGCCNDVLLCQGNESNYFVWEPLGGNDNWVPLPPLQHRWMESFLCGIAAHSDGSFTVIHIADCIRRRPAHRLSVQTFSNHKHNWVWKEEQMFLPPGRVFKWESTCYPQGVMYKGFMFWLGETRFLFGVADPYHSADGDSCSTSCVPLLIDLPPNFKYIKNECLETWRGNLTILQMSTWPSSVGIWILHDDDHRWSLHKQVSLYRVFQQLPLDEDDVPLGQRRVELLGSHPYDHNIIYFRVWRTVLSLDFSTMALQQLL</sequence>
<evidence type="ECO:0000313" key="3">
    <source>
        <dbReference type="Proteomes" id="UP001497516"/>
    </source>
</evidence>
<dbReference type="PANTHER" id="PTHR31672">
    <property type="entry name" value="BNACNNG10540D PROTEIN"/>
    <property type="match status" value="1"/>
</dbReference>
<dbReference type="PROSITE" id="PS50181">
    <property type="entry name" value="FBOX"/>
    <property type="match status" value="1"/>
</dbReference>
<feature type="domain" description="F-box" evidence="1">
    <location>
        <begin position="24"/>
        <end position="72"/>
    </location>
</feature>
<gene>
    <name evidence="2" type="ORF">LTRI10_LOCUS33676</name>
</gene>
<dbReference type="InterPro" id="IPR050796">
    <property type="entry name" value="SCF_F-box_component"/>
</dbReference>
<dbReference type="Gene3D" id="1.20.1280.50">
    <property type="match status" value="1"/>
</dbReference>
<name>A0AAV2F4C2_9ROSI</name>
<reference evidence="2 3" key="1">
    <citation type="submission" date="2024-04" db="EMBL/GenBank/DDBJ databases">
        <authorList>
            <person name="Fracassetti M."/>
        </authorList>
    </citation>
    <scope>NUCLEOTIDE SEQUENCE [LARGE SCALE GENOMIC DNA]</scope>
</reference>